<evidence type="ECO:0000313" key="2">
    <source>
        <dbReference type="EMBL" id="EHK42641.1"/>
    </source>
</evidence>
<accession>G9P246</accession>
<feature type="compositionally biased region" description="Polar residues" evidence="1">
    <location>
        <begin position="13"/>
        <end position="23"/>
    </location>
</feature>
<name>G9P246_HYPAI</name>
<evidence type="ECO:0000313" key="3">
    <source>
        <dbReference type="Proteomes" id="UP000005426"/>
    </source>
</evidence>
<dbReference type="KEGG" id="tatv:25782820"/>
<organism evidence="2 3">
    <name type="scientific">Hypocrea atroviridis (strain ATCC 20476 / IMI 206040)</name>
    <name type="common">Trichoderma atroviride</name>
    <dbReference type="NCBI Taxonomy" id="452589"/>
    <lineage>
        <taxon>Eukaryota</taxon>
        <taxon>Fungi</taxon>
        <taxon>Dikarya</taxon>
        <taxon>Ascomycota</taxon>
        <taxon>Pezizomycotina</taxon>
        <taxon>Sordariomycetes</taxon>
        <taxon>Hypocreomycetidae</taxon>
        <taxon>Hypocreales</taxon>
        <taxon>Hypocreaceae</taxon>
        <taxon>Trichoderma</taxon>
    </lineage>
</organism>
<protein>
    <submittedName>
        <fullName evidence="2">Uncharacterized protein</fullName>
    </submittedName>
</protein>
<dbReference type="GeneID" id="25782820"/>
<dbReference type="EMBL" id="ABDG02000026">
    <property type="protein sequence ID" value="EHK42641.1"/>
    <property type="molecule type" value="Genomic_DNA"/>
</dbReference>
<feature type="region of interest" description="Disordered" evidence="1">
    <location>
        <begin position="1"/>
        <end position="62"/>
    </location>
</feature>
<evidence type="ECO:0000256" key="1">
    <source>
        <dbReference type="SAM" id="MobiDB-lite"/>
    </source>
</evidence>
<reference evidence="2 3" key="1">
    <citation type="journal article" date="2011" name="Genome Biol.">
        <title>Comparative genome sequence analysis underscores mycoparasitism as the ancestral life style of Trichoderma.</title>
        <authorList>
            <person name="Kubicek C.P."/>
            <person name="Herrera-Estrella A."/>
            <person name="Seidl-Seiboth V."/>
            <person name="Martinez D.A."/>
            <person name="Druzhinina I.S."/>
            <person name="Thon M."/>
            <person name="Zeilinger S."/>
            <person name="Casas-Flores S."/>
            <person name="Horwitz B.A."/>
            <person name="Mukherjee P.K."/>
            <person name="Mukherjee M."/>
            <person name="Kredics L."/>
            <person name="Alcaraz L.D."/>
            <person name="Aerts A."/>
            <person name="Antal Z."/>
            <person name="Atanasova L."/>
            <person name="Cervantes-Badillo M.G."/>
            <person name="Challacombe J."/>
            <person name="Chertkov O."/>
            <person name="McCluskey K."/>
            <person name="Coulpier F."/>
            <person name="Deshpande N."/>
            <person name="von Doehren H."/>
            <person name="Ebbole D.J."/>
            <person name="Esquivel-Naranjo E.U."/>
            <person name="Fekete E."/>
            <person name="Flipphi M."/>
            <person name="Glaser F."/>
            <person name="Gomez-Rodriguez E.Y."/>
            <person name="Gruber S."/>
            <person name="Han C."/>
            <person name="Henrissat B."/>
            <person name="Hermosa R."/>
            <person name="Hernandez-Onate M."/>
            <person name="Karaffa L."/>
            <person name="Kosti I."/>
            <person name="Le Crom S."/>
            <person name="Lindquist E."/>
            <person name="Lucas S."/>
            <person name="Luebeck M."/>
            <person name="Luebeck P.S."/>
            <person name="Margeot A."/>
            <person name="Metz B."/>
            <person name="Misra M."/>
            <person name="Nevalainen H."/>
            <person name="Omann M."/>
            <person name="Packer N."/>
            <person name="Perrone G."/>
            <person name="Uresti-Rivera E.E."/>
            <person name="Salamov A."/>
            <person name="Schmoll M."/>
            <person name="Seiboth B."/>
            <person name="Shapiro H."/>
            <person name="Sukno S."/>
            <person name="Tamayo-Ramos J.A."/>
            <person name="Tisch D."/>
            <person name="Wiest A."/>
            <person name="Wilkinson H.H."/>
            <person name="Zhang M."/>
            <person name="Coutinho P.M."/>
            <person name="Kenerley C.M."/>
            <person name="Monte E."/>
            <person name="Baker S.E."/>
            <person name="Grigoriev I.V."/>
        </authorList>
    </citation>
    <scope>NUCLEOTIDE SEQUENCE [LARGE SCALE GENOMIC DNA]</scope>
    <source>
        <strain evidence="3">ATCC 20476 / IMI 206040</strain>
    </source>
</reference>
<gene>
    <name evidence="2" type="ORF">TRIATDRAFT_310227</name>
</gene>
<dbReference type="Proteomes" id="UP000005426">
    <property type="component" value="Unassembled WGS sequence"/>
</dbReference>
<dbReference type="HOGENOM" id="CLU_1235173_0_0_1"/>
<comment type="caution">
    <text evidence="2">The sequence shown here is derived from an EMBL/GenBank/DDBJ whole genome shotgun (WGS) entry which is preliminary data.</text>
</comment>
<dbReference type="AlphaFoldDB" id="G9P246"/>
<sequence>MIGKLTTPDVRQHSQSLNPSGLSNMDKRASLPRTTHRSNPSLMPPFSVIGGRNDQASPPNPTPDLKIRLPLKQAIADDLCNSPFPMSIARTISGAFPTATRDLIYRLILQVKQGTPSRIKLVIQNHSTVAHGDQHHAYAYLILTAMASQPASRFNPAFILRHTISHSNYLSRPPSASCVLLRIFNFYCFYYHIQSFYSWFIGLPLRIIDTGVLFLCSRRRTILL</sequence>
<proteinExistence type="predicted"/>
<keyword evidence="3" id="KW-1185">Reference proteome</keyword>